<dbReference type="Proteomes" id="UP000811246">
    <property type="component" value="Unassembled WGS sequence"/>
</dbReference>
<keyword evidence="1" id="KW-0472">Membrane</keyword>
<dbReference type="PANTHER" id="PTHR31170">
    <property type="entry name" value="BNAC04G53230D PROTEIN"/>
    <property type="match status" value="1"/>
</dbReference>
<dbReference type="Pfam" id="PF03140">
    <property type="entry name" value="DUF247"/>
    <property type="match status" value="1"/>
</dbReference>
<dbReference type="InterPro" id="IPR004158">
    <property type="entry name" value="DUF247_pln"/>
</dbReference>
<reference evidence="2" key="1">
    <citation type="submission" date="2021-01" db="EMBL/GenBank/DDBJ databases">
        <authorList>
            <person name="Lovell J.T."/>
            <person name="Bentley N."/>
            <person name="Bhattarai G."/>
            <person name="Jenkins J.W."/>
            <person name="Sreedasyam A."/>
            <person name="Alarcon Y."/>
            <person name="Bock C."/>
            <person name="Boston L."/>
            <person name="Carlson J."/>
            <person name="Cervantes K."/>
            <person name="Clermont K."/>
            <person name="Krom N."/>
            <person name="Kubenka K."/>
            <person name="Mamidi S."/>
            <person name="Mattison C."/>
            <person name="Monteros M."/>
            <person name="Pisani C."/>
            <person name="Plott C."/>
            <person name="Rajasekar S."/>
            <person name="Rhein H.S."/>
            <person name="Rohla C."/>
            <person name="Song M."/>
            <person name="Hilaire R.S."/>
            <person name="Shu S."/>
            <person name="Wells L."/>
            <person name="Wang X."/>
            <person name="Webber J."/>
            <person name="Heerema R.J."/>
            <person name="Klein P."/>
            <person name="Conner P."/>
            <person name="Grauke L."/>
            <person name="Grimwood J."/>
            <person name="Schmutz J."/>
            <person name="Randall J.J."/>
        </authorList>
    </citation>
    <scope>NUCLEOTIDE SEQUENCE</scope>
    <source>
        <tissue evidence="2">Leaf</tissue>
    </source>
</reference>
<sequence length="444" mass="51815">MEDSHLVETRRVVEGLVSRMDERSVIELRLQSQPSRGEACIFRSDRVTNGLWPCPRIVSIGPLNDCLIKTEEQKWRYLTSSLSDNKYIALEDIVTSIRPLETKARKCYESSDWEHNMESVDFLQGLVLDGCFIIELFLRVNSLKQFEADDPLSRMLWTSPDLYGDLLLLHNQIPFFVLEKLYDTSVYSKYREPLPFLAMRFFNNVMRRPQEVVDGYRNYKESCLHLLDLVRLSYLPREQEQQRKKGSGRDLRIIPCVSKLLRSGIKVNLVKESSFLSVRFKRGVIEMPGISIDDFMVSFLINCIVFEEERNNTTKHFMSYAHFLNCLVNSDKDVEYLSERRVIDNYVGSDGDLEKHVSHLGRSLLFGFDQFYLSNLFIGVEEYYRNDWNWQWASFKGTYFKTPWTFISAMAGLVLLVLTFLQTFYTIYAYVHSNVVNGPPLPTG</sequence>
<keyword evidence="1" id="KW-1133">Transmembrane helix</keyword>
<feature type="transmembrane region" description="Helical" evidence="1">
    <location>
        <begin position="404"/>
        <end position="431"/>
    </location>
</feature>
<evidence type="ECO:0000256" key="1">
    <source>
        <dbReference type="SAM" id="Phobius"/>
    </source>
</evidence>
<name>A0A922D2W1_CARIL</name>
<protein>
    <submittedName>
        <fullName evidence="2">Uncharacterized protein</fullName>
    </submittedName>
</protein>
<dbReference type="EMBL" id="MU228916">
    <property type="protein sequence ID" value="KAG6620246.1"/>
    <property type="molecule type" value="Genomic_DNA"/>
</dbReference>
<evidence type="ECO:0000313" key="3">
    <source>
        <dbReference type="Proteomes" id="UP000811246"/>
    </source>
</evidence>
<organism evidence="2 3">
    <name type="scientific">Carya illinoinensis</name>
    <name type="common">Pecan</name>
    <dbReference type="NCBI Taxonomy" id="32201"/>
    <lineage>
        <taxon>Eukaryota</taxon>
        <taxon>Viridiplantae</taxon>
        <taxon>Streptophyta</taxon>
        <taxon>Embryophyta</taxon>
        <taxon>Tracheophyta</taxon>
        <taxon>Spermatophyta</taxon>
        <taxon>Magnoliopsida</taxon>
        <taxon>eudicotyledons</taxon>
        <taxon>Gunneridae</taxon>
        <taxon>Pentapetalae</taxon>
        <taxon>rosids</taxon>
        <taxon>fabids</taxon>
        <taxon>Fagales</taxon>
        <taxon>Juglandaceae</taxon>
        <taxon>Carya</taxon>
    </lineage>
</organism>
<evidence type="ECO:0000313" key="2">
    <source>
        <dbReference type="EMBL" id="KAG6620246.1"/>
    </source>
</evidence>
<accession>A0A922D2W1</accession>
<keyword evidence="1" id="KW-0812">Transmembrane</keyword>
<dbReference type="PANTHER" id="PTHR31170:SF21">
    <property type="match status" value="1"/>
</dbReference>
<gene>
    <name evidence="2" type="ORF">I3842_Q074000</name>
</gene>
<comment type="caution">
    <text evidence="2">The sequence shown here is derived from an EMBL/GenBank/DDBJ whole genome shotgun (WGS) entry which is preliminary data.</text>
</comment>
<proteinExistence type="predicted"/>
<dbReference type="AlphaFoldDB" id="A0A922D2W1"/>